<evidence type="ECO:0000313" key="1">
    <source>
        <dbReference type="EMBL" id="UZE97208.1"/>
    </source>
</evidence>
<evidence type="ECO:0000313" key="2">
    <source>
        <dbReference type="Proteomes" id="UP001163739"/>
    </source>
</evidence>
<organism evidence="1 2">
    <name type="scientific">Alkalimarinus alittae</name>
    <dbReference type="NCBI Taxonomy" id="2961619"/>
    <lineage>
        <taxon>Bacteria</taxon>
        <taxon>Pseudomonadati</taxon>
        <taxon>Pseudomonadota</taxon>
        <taxon>Gammaproteobacteria</taxon>
        <taxon>Alteromonadales</taxon>
        <taxon>Alteromonadaceae</taxon>
        <taxon>Alkalimarinus</taxon>
    </lineage>
</organism>
<reference evidence="1" key="1">
    <citation type="submission" date="2022-06" db="EMBL/GenBank/DDBJ databases">
        <title>Alkalimarinus sp. nov., isolated from gut of a Alitta virens.</title>
        <authorList>
            <person name="Yang A.I."/>
            <person name="Shin N.-R."/>
        </authorList>
    </citation>
    <scope>NUCLEOTIDE SEQUENCE</scope>
    <source>
        <strain evidence="1">A2M4</strain>
    </source>
</reference>
<name>A0ABY6N514_9ALTE</name>
<keyword evidence="2" id="KW-1185">Reference proteome</keyword>
<sequence>MEFPHQELKAKSGSISGFIFENPNVGLKRGLFISIEIDFEPIKYGDNEWECSLASEWIPFKGKSWHELESIDFQNEIVKEMNETTFYLTTHDWCNDVHIELKRVERNLFNLKLMANAEFSGYYGGDENSSMPITVDLTVPFTNFIIRRDNLFPKPNSIEEALAVSNEFIDTTTFKEPSFDGEVFKFEPQC</sequence>
<dbReference type="Proteomes" id="UP001163739">
    <property type="component" value="Chromosome"/>
</dbReference>
<dbReference type="RefSeq" id="WP_265048687.1">
    <property type="nucleotide sequence ID" value="NZ_CP100390.1"/>
</dbReference>
<proteinExistence type="predicted"/>
<accession>A0ABY6N514</accession>
<gene>
    <name evidence="1" type="ORF">NKI27_05520</name>
</gene>
<protein>
    <submittedName>
        <fullName evidence="1">Uncharacterized protein</fullName>
    </submittedName>
</protein>
<dbReference type="EMBL" id="CP100390">
    <property type="protein sequence ID" value="UZE97208.1"/>
    <property type="molecule type" value="Genomic_DNA"/>
</dbReference>